<dbReference type="EMBL" id="JAHRGL010000018">
    <property type="protein sequence ID" value="MBV2132683.1"/>
    <property type="molecule type" value="Genomic_DNA"/>
</dbReference>
<protein>
    <submittedName>
        <fullName evidence="2">Uncharacterized protein</fullName>
    </submittedName>
</protein>
<keyword evidence="1" id="KW-0812">Transmembrane</keyword>
<reference evidence="2 3" key="1">
    <citation type="submission" date="2021-06" db="EMBL/GenBank/DDBJ databases">
        <title>Differences between aerobic and microaerobic xylene degrading microbial communities.</title>
        <authorList>
            <person name="Banerjee S."/>
            <person name="Tancsics A."/>
        </authorList>
    </citation>
    <scope>NUCLEOTIDE SEQUENCE [LARGE SCALE GENOMIC DNA]</scope>
    <source>
        <strain evidence="2 3">MAP12</strain>
    </source>
</reference>
<keyword evidence="1" id="KW-0472">Membrane</keyword>
<feature type="transmembrane region" description="Helical" evidence="1">
    <location>
        <begin position="143"/>
        <end position="161"/>
    </location>
</feature>
<keyword evidence="1" id="KW-1133">Transmembrane helix</keyword>
<feature type="transmembrane region" description="Helical" evidence="1">
    <location>
        <begin position="71"/>
        <end position="90"/>
    </location>
</feature>
<sequence>MKTKQIIVGTTLLIFSPEKFSEYATKAGIEQEFRDNKQLREAHPDGKAPPEVVAEWKKHNLYRANAIRNSFLSSLLITFSSIIIGIAIGAGLKHSLGKPSTLITNAIQVFGVGILLSATLSVLGSKIESFKGKTLAEYIDRSLFRWQYILGSLLFFLALSWSA</sequence>
<dbReference type="Proteomes" id="UP000813068">
    <property type="component" value="Unassembled WGS sequence"/>
</dbReference>
<proteinExistence type="predicted"/>
<evidence type="ECO:0000313" key="3">
    <source>
        <dbReference type="Proteomes" id="UP000813068"/>
    </source>
</evidence>
<gene>
    <name evidence="2" type="ORF">KRX52_07675</name>
</gene>
<accession>A0ABS6MV41</accession>
<feature type="transmembrane region" description="Helical" evidence="1">
    <location>
        <begin position="102"/>
        <end position="123"/>
    </location>
</feature>
<organism evidence="2 3">
    <name type="scientific">Geopseudomonas aromaticivorans</name>
    <dbReference type="NCBI Taxonomy" id="2849492"/>
    <lineage>
        <taxon>Bacteria</taxon>
        <taxon>Pseudomonadati</taxon>
        <taxon>Pseudomonadota</taxon>
        <taxon>Gammaproteobacteria</taxon>
        <taxon>Pseudomonadales</taxon>
        <taxon>Pseudomonadaceae</taxon>
        <taxon>Geopseudomonas</taxon>
    </lineage>
</organism>
<evidence type="ECO:0000313" key="2">
    <source>
        <dbReference type="EMBL" id="MBV2132683.1"/>
    </source>
</evidence>
<evidence type="ECO:0000256" key="1">
    <source>
        <dbReference type="SAM" id="Phobius"/>
    </source>
</evidence>
<name>A0ABS6MV41_9GAMM</name>
<keyword evidence="3" id="KW-1185">Reference proteome</keyword>
<comment type="caution">
    <text evidence="2">The sequence shown here is derived from an EMBL/GenBank/DDBJ whole genome shotgun (WGS) entry which is preliminary data.</text>
</comment>
<dbReference type="RefSeq" id="WP_217681153.1">
    <property type="nucleotide sequence ID" value="NZ_JAHRGL010000018.1"/>
</dbReference>